<feature type="region of interest" description="Disordered" evidence="1">
    <location>
        <begin position="277"/>
        <end position="569"/>
    </location>
</feature>
<feature type="compositionally biased region" description="Low complexity" evidence="1">
    <location>
        <begin position="210"/>
        <end position="246"/>
    </location>
</feature>
<feature type="compositionally biased region" description="Polar residues" evidence="1">
    <location>
        <begin position="249"/>
        <end position="258"/>
    </location>
</feature>
<dbReference type="Proteomes" id="UP001595912">
    <property type="component" value="Unassembled WGS sequence"/>
</dbReference>
<feature type="compositionally biased region" description="Low complexity" evidence="1">
    <location>
        <begin position="468"/>
        <end position="481"/>
    </location>
</feature>
<feature type="transmembrane region" description="Helical" evidence="2">
    <location>
        <begin position="159"/>
        <end position="186"/>
    </location>
</feature>
<evidence type="ECO:0000256" key="1">
    <source>
        <dbReference type="SAM" id="MobiDB-lite"/>
    </source>
</evidence>
<feature type="region of interest" description="Disordered" evidence="1">
    <location>
        <begin position="210"/>
        <end position="258"/>
    </location>
</feature>
<comment type="caution">
    <text evidence="3">The sequence shown here is derived from an EMBL/GenBank/DDBJ whole genome shotgun (WGS) entry which is preliminary data.</text>
</comment>
<accession>A0ABV9WGY2</accession>
<feature type="transmembrane region" description="Helical" evidence="2">
    <location>
        <begin position="55"/>
        <end position="77"/>
    </location>
</feature>
<feature type="compositionally biased region" description="Low complexity" evidence="1">
    <location>
        <begin position="444"/>
        <end position="457"/>
    </location>
</feature>
<keyword evidence="4" id="KW-1185">Reference proteome</keyword>
<feature type="compositionally biased region" description="Low complexity" evidence="1">
    <location>
        <begin position="490"/>
        <end position="522"/>
    </location>
</feature>
<keyword evidence="2" id="KW-0812">Transmembrane</keyword>
<feature type="compositionally biased region" description="Low complexity" evidence="1">
    <location>
        <begin position="339"/>
        <end position="353"/>
    </location>
</feature>
<feature type="transmembrane region" description="Helical" evidence="2">
    <location>
        <begin position="123"/>
        <end position="147"/>
    </location>
</feature>
<organism evidence="3 4">
    <name type="scientific">Dactylosporangium cerinum</name>
    <dbReference type="NCBI Taxonomy" id="1434730"/>
    <lineage>
        <taxon>Bacteria</taxon>
        <taxon>Bacillati</taxon>
        <taxon>Actinomycetota</taxon>
        <taxon>Actinomycetes</taxon>
        <taxon>Micromonosporales</taxon>
        <taxon>Micromonosporaceae</taxon>
        <taxon>Dactylosporangium</taxon>
    </lineage>
</organism>
<feature type="transmembrane region" description="Helical" evidence="2">
    <location>
        <begin position="89"/>
        <end position="111"/>
    </location>
</feature>
<feature type="region of interest" description="Disordered" evidence="1">
    <location>
        <begin position="1"/>
        <end position="40"/>
    </location>
</feature>
<reference evidence="4" key="1">
    <citation type="journal article" date="2019" name="Int. J. Syst. Evol. Microbiol.">
        <title>The Global Catalogue of Microorganisms (GCM) 10K type strain sequencing project: providing services to taxonomists for standard genome sequencing and annotation.</title>
        <authorList>
            <consortium name="The Broad Institute Genomics Platform"/>
            <consortium name="The Broad Institute Genome Sequencing Center for Infectious Disease"/>
            <person name="Wu L."/>
            <person name="Ma J."/>
        </authorList>
    </citation>
    <scope>NUCLEOTIDE SEQUENCE [LARGE SCALE GENOMIC DNA]</scope>
    <source>
        <strain evidence="4">CGMCC 4.7152</strain>
    </source>
</reference>
<evidence type="ECO:0000313" key="3">
    <source>
        <dbReference type="EMBL" id="MFC5006848.1"/>
    </source>
</evidence>
<feature type="compositionally biased region" description="Low complexity" evidence="1">
    <location>
        <begin position="365"/>
        <end position="388"/>
    </location>
</feature>
<keyword evidence="2" id="KW-1133">Transmembrane helix</keyword>
<dbReference type="RefSeq" id="WP_380127510.1">
    <property type="nucleotide sequence ID" value="NZ_JBHSIU010000110.1"/>
</dbReference>
<protein>
    <submittedName>
        <fullName evidence="3">Uncharacterized protein</fullName>
    </submittedName>
</protein>
<evidence type="ECO:0000313" key="4">
    <source>
        <dbReference type="Proteomes" id="UP001595912"/>
    </source>
</evidence>
<gene>
    <name evidence="3" type="ORF">ACFPIJ_54695</name>
</gene>
<dbReference type="EMBL" id="JBHSIU010000110">
    <property type="protein sequence ID" value="MFC5006848.1"/>
    <property type="molecule type" value="Genomic_DNA"/>
</dbReference>
<feature type="compositionally biased region" description="Pro residues" evidence="1">
    <location>
        <begin position="354"/>
        <end position="364"/>
    </location>
</feature>
<sequence length="569" mass="56860">MSTQPPDPTSSAAPHPAYATGPATSSFQPQPQPQPAPAPVDVKKARGLTLPYRELAAFVLLGVVAAFLLAGFISLLTTLTGEFLSNAGGAFGAFVSIETVALPILAVLLATHIDPVVPKARTIVLIALVEYAVAALFGLVMLLASLIGDLRPDSVRVGIALAVFLTRLGGLALLGLGLFLVIRIYLGAYAPPKPAPGVYGQPGYPYGQPGYQYPPQQQYAQHPGYQQQPGAAPQQGYQQPYQQQPATGGWSNPATTGTGQVVPAAQQAYATQPINHPAAQASGAPASGAPAPGYNPQAAYNPATGAPAFTAPAYAPQPETTGSTEPVSAAPASTPPLSSPFATYTAPAATQPVSAPPVTPPVSAPPATSTVDSAADNTAANPADNTAPGTSETATPPGGFAAAGWPGGSSTHPTSDAATGEPVAQQPVEDTGDGAASPFGKTGAFPAEQEPATQAAPVSIAKADADPDATAAYTPVPAPEAQPATTDQPAAGDQPAQTTDADATQAHPAAADPDATTAFTPAGHPAPAGQDDPDATTAFTALAAGHTAQPGTDDDGDDTQRTQVIPPKS</sequence>
<proteinExistence type="predicted"/>
<name>A0ABV9WGY2_9ACTN</name>
<feature type="compositionally biased region" description="Low complexity" evidence="1">
    <location>
        <begin position="302"/>
        <end position="332"/>
    </location>
</feature>
<feature type="compositionally biased region" description="Low complexity" evidence="1">
    <location>
        <begin position="277"/>
        <end position="292"/>
    </location>
</feature>
<keyword evidence="2" id="KW-0472">Membrane</keyword>
<evidence type="ECO:0000256" key="2">
    <source>
        <dbReference type="SAM" id="Phobius"/>
    </source>
</evidence>